<proteinExistence type="predicted"/>
<dbReference type="Pfam" id="PF17921">
    <property type="entry name" value="Integrase_H2C2"/>
    <property type="match status" value="1"/>
</dbReference>
<evidence type="ECO:0000256" key="2">
    <source>
        <dbReference type="SAM" id="MobiDB-lite"/>
    </source>
</evidence>
<dbReference type="InterPro" id="IPR036397">
    <property type="entry name" value="RNaseH_sf"/>
</dbReference>
<dbReference type="InterPro" id="IPR001584">
    <property type="entry name" value="Integrase_cat-core"/>
</dbReference>
<dbReference type="EMBL" id="JAYMGO010000006">
    <property type="protein sequence ID" value="KAL1273008.1"/>
    <property type="molecule type" value="Genomic_DNA"/>
</dbReference>
<feature type="region of interest" description="Disordered" evidence="2">
    <location>
        <begin position="705"/>
        <end position="729"/>
    </location>
</feature>
<dbReference type="Gene3D" id="3.10.20.370">
    <property type="match status" value="1"/>
</dbReference>
<keyword evidence="5" id="KW-1185">Reference proteome</keyword>
<evidence type="ECO:0000313" key="4">
    <source>
        <dbReference type="EMBL" id="KAL1273008.1"/>
    </source>
</evidence>
<reference evidence="4 5" key="1">
    <citation type="submission" date="2023-09" db="EMBL/GenBank/DDBJ databases">
        <authorList>
            <person name="Wang M."/>
        </authorList>
    </citation>
    <scope>NUCLEOTIDE SEQUENCE [LARGE SCALE GENOMIC DNA]</scope>
    <source>
        <strain evidence="4">GT-2023</strain>
        <tissue evidence="4">Liver</tissue>
    </source>
</reference>
<protein>
    <recommendedName>
        <fullName evidence="1">Gypsy retrotransposon integrase-like protein 1</fullName>
    </recommendedName>
</protein>
<dbReference type="Pfam" id="PF17919">
    <property type="entry name" value="RT_RNaseH_2"/>
    <property type="match status" value="1"/>
</dbReference>
<dbReference type="Gene3D" id="3.30.70.270">
    <property type="match status" value="1"/>
</dbReference>
<evidence type="ECO:0000256" key="1">
    <source>
        <dbReference type="ARBA" id="ARBA00039658"/>
    </source>
</evidence>
<dbReference type="InterPro" id="IPR050951">
    <property type="entry name" value="Retrovirus_Pol_polyprotein"/>
</dbReference>
<dbReference type="Gene3D" id="3.30.420.10">
    <property type="entry name" value="Ribonuclease H-like superfamily/Ribonuclease H"/>
    <property type="match status" value="1"/>
</dbReference>
<feature type="domain" description="Integrase catalytic" evidence="3">
    <location>
        <begin position="412"/>
        <end position="570"/>
    </location>
</feature>
<gene>
    <name evidence="4" type="ORF">QQF64_028870</name>
</gene>
<dbReference type="Proteomes" id="UP001558613">
    <property type="component" value="Unassembled WGS sequence"/>
</dbReference>
<dbReference type="SUPFAM" id="SSF53098">
    <property type="entry name" value="Ribonuclease H-like"/>
    <property type="match status" value="1"/>
</dbReference>
<dbReference type="InterPro" id="IPR012337">
    <property type="entry name" value="RNaseH-like_sf"/>
</dbReference>
<organism evidence="4 5">
    <name type="scientific">Cirrhinus molitorella</name>
    <name type="common">mud carp</name>
    <dbReference type="NCBI Taxonomy" id="172907"/>
    <lineage>
        <taxon>Eukaryota</taxon>
        <taxon>Metazoa</taxon>
        <taxon>Chordata</taxon>
        <taxon>Craniata</taxon>
        <taxon>Vertebrata</taxon>
        <taxon>Euteleostomi</taxon>
        <taxon>Actinopterygii</taxon>
        <taxon>Neopterygii</taxon>
        <taxon>Teleostei</taxon>
        <taxon>Ostariophysi</taxon>
        <taxon>Cypriniformes</taxon>
        <taxon>Cyprinidae</taxon>
        <taxon>Labeoninae</taxon>
        <taxon>Labeonini</taxon>
        <taxon>Cirrhinus</taxon>
    </lineage>
</organism>
<sequence>MWDTLCLRWSIPDPAKIEAVTRWKMPTDLKSLRSFLGFCGFYRRFIKDYSAIVRPLTELTKGYPPTSGQNRKMVDAKKYYKESEPFGERWDDNCTAAFRKIIYCLTHAPVLAFADPTRPYVLHVDASLSGLGAVLNQEHPGGLRPVAYASRKLSASEQHNNPLTYVLSSAKLSATGQCWLAALATYNFSLQYKPGSHNIDADVLSRYPCESTDCAEWKEISRSGVKAICQLAGVPESEESSRLVDQLGVSPQSIPEAFACPTALCLGHMEQLTNEELRRAQEEDPVVSVVKREVESGKILTVDKSSNATVALLQRQGSKLRIKNRLLYRVTNSSCGKEKTQLILPEKYWSQVLHSLHDDSGHLGVERTTELLRDRFYWPRMSNCIEQYVKNCGRCVTRKTMPKEVAPLNHLTSDGPFDLVCIDFLSIEPDSKGLSNVLIITDHFTRYAQAFVTKDQQALTVAKILCDKFFIHYGLPSRIHSDQGRDFESGLIKELLSMLGIRKSRTSPYHPQGDPQPERFNRTLLSMLGTLNPAEKSRWSQHINRLVHAYNCSKNDATGYSPYYLLYGREARLPVDVCFGTSPDGKGAGSHRQYVERMKSELQRAYQLATETAQKSQQRNKRLYDRHVKHQTLTVGDRVLIRNLALTGKQKLADKWNSVPYLVVEKLKNLPVYCLKPESGMGNVRTLHRDHLLPVGEDVRLSVPEEPRKVSAPPVTKTGPVEKKQRRGLRGRNMAMVESELRNESESEEDDLWYYHPNRVERQPRTASEARDVSAMEEDTVCRGGELDRPRAEVAEPTFTEEAVENRQIRVQWTQTSWSRRGRSRHSQLYQREHKDRYQRVSSCDRTEGDQIAPQITVRSEVPLAALEGDPHRLPETAQDEELRKGGLTQRVKRPFSVSPATTNTSYDSGLQRVCMGWAGGTMIALDASDDGAGRLPSVLEARRMRSSWVKSLLTGMP</sequence>
<comment type="caution">
    <text evidence="4">The sequence shown here is derived from an EMBL/GenBank/DDBJ whole genome shotgun (WGS) entry which is preliminary data.</text>
</comment>
<dbReference type="PANTHER" id="PTHR37984">
    <property type="entry name" value="PROTEIN CBG26694"/>
    <property type="match status" value="1"/>
</dbReference>
<dbReference type="InterPro" id="IPR041577">
    <property type="entry name" value="RT_RNaseH_2"/>
</dbReference>
<evidence type="ECO:0000259" key="3">
    <source>
        <dbReference type="PROSITE" id="PS50994"/>
    </source>
</evidence>
<dbReference type="InterPro" id="IPR041588">
    <property type="entry name" value="Integrase_H2C2"/>
</dbReference>
<dbReference type="InterPro" id="IPR043128">
    <property type="entry name" value="Rev_trsase/Diguanyl_cyclase"/>
</dbReference>
<evidence type="ECO:0000313" key="5">
    <source>
        <dbReference type="Proteomes" id="UP001558613"/>
    </source>
</evidence>
<dbReference type="PROSITE" id="PS50994">
    <property type="entry name" value="INTEGRASE"/>
    <property type="match status" value="1"/>
</dbReference>
<dbReference type="PANTHER" id="PTHR37984:SF15">
    <property type="entry name" value="INTEGRASE CATALYTIC DOMAIN-CONTAINING PROTEIN"/>
    <property type="match status" value="1"/>
</dbReference>
<name>A0ABR3N878_9TELE</name>
<dbReference type="SUPFAM" id="SSF56672">
    <property type="entry name" value="DNA/RNA polymerases"/>
    <property type="match status" value="1"/>
</dbReference>
<dbReference type="InterPro" id="IPR043502">
    <property type="entry name" value="DNA/RNA_pol_sf"/>
</dbReference>
<accession>A0ABR3N878</accession>
<dbReference type="Pfam" id="PF00665">
    <property type="entry name" value="rve"/>
    <property type="match status" value="1"/>
</dbReference>
<dbReference type="Gene3D" id="1.10.340.70">
    <property type="match status" value="1"/>
</dbReference>